<keyword evidence="2" id="KW-1185">Reference proteome</keyword>
<dbReference type="AlphaFoldDB" id="A0A1G5F7F3"/>
<sequence>MERILQAAESMQKKARAIIEETQLIDIWSSIGATINLVGSLQTGLLINNRDIDFHIYSTPFSLSGSFSAMARLAENPRIKSISYTNLIEAEDKCIEWHAFYEDDENQSWQIDMIHIMEDSPYVGYFERVAERISQVLTPETREAILTIKDAIPAEKKVMGIQIYKAVIADGVRDVDAFWRWKDAQSDDGIVTWVP</sequence>
<evidence type="ECO:0008006" key="3">
    <source>
        <dbReference type="Google" id="ProtNLM"/>
    </source>
</evidence>
<dbReference type="Proteomes" id="UP000198870">
    <property type="component" value="Unassembled WGS sequence"/>
</dbReference>
<name>A0A1G5F7F3_9BACT</name>
<evidence type="ECO:0000313" key="1">
    <source>
        <dbReference type="EMBL" id="SCY35182.1"/>
    </source>
</evidence>
<proteinExistence type="predicted"/>
<reference evidence="1 2" key="1">
    <citation type="submission" date="2016-10" db="EMBL/GenBank/DDBJ databases">
        <authorList>
            <person name="de Groot N.N."/>
        </authorList>
    </citation>
    <scope>NUCLEOTIDE SEQUENCE [LARGE SCALE GENOMIC DNA]</scope>
    <source>
        <strain evidence="1 2">AA1</strain>
    </source>
</reference>
<dbReference type="EMBL" id="FMUX01000007">
    <property type="protein sequence ID" value="SCY35182.1"/>
    <property type="molecule type" value="Genomic_DNA"/>
</dbReference>
<accession>A0A1G5F7F3</accession>
<dbReference type="RefSeq" id="WP_092210840.1">
    <property type="nucleotide sequence ID" value="NZ_FMUX01000007.1"/>
</dbReference>
<protein>
    <recommendedName>
        <fullName evidence="3">Nucleotidyltransferase domain-containing protein</fullName>
    </recommendedName>
</protein>
<organism evidence="1 2">
    <name type="scientific">Desulfoluna spongiiphila</name>
    <dbReference type="NCBI Taxonomy" id="419481"/>
    <lineage>
        <taxon>Bacteria</taxon>
        <taxon>Pseudomonadati</taxon>
        <taxon>Thermodesulfobacteriota</taxon>
        <taxon>Desulfobacteria</taxon>
        <taxon>Desulfobacterales</taxon>
        <taxon>Desulfolunaceae</taxon>
        <taxon>Desulfoluna</taxon>
    </lineage>
</organism>
<dbReference type="OrthoDB" id="307112at2"/>
<gene>
    <name evidence="1" type="ORF">SAMN05216233_107197</name>
</gene>
<evidence type="ECO:0000313" key="2">
    <source>
        <dbReference type="Proteomes" id="UP000198870"/>
    </source>
</evidence>